<evidence type="ECO:0000256" key="1">
    <source>
        <dbReference type="ARBA" id="ARBA00004202"/>
    </source>
</evidence>
<dbReference type="GO" id="GO:0005886">
    <property type="term" value="C:plasma membrane"/>
    <property type="evidence" value="ECO:0007669"/>
    <property type="project" value="UniProtKB-SubCell"/>
</dbReference>
<dbReference type="GO" id="GO:0005524">
    <property type="term" value="F:ATP binding"/>
    <property type="evidence" value="ECO:0007669"/>
    <property type="project" value="UniProtKB-KW"/>
</dbReference>
<evidence type="ECO:0000256" key="6">
    <source>
        <dbReference type="ARBA" id="ARBA00023251"/>
    </source>
</evidence>
<name>A0A4D4N8M7_STRAX</name>
<dbReference type="SUPFAM" id="SSF52540">
    <property type="entry name" value="P-loop containing nucleoside triphosphate hydrolases"/>
    <property type="match status" value="1"/>
</dbReference>
<evidence type="ECO:0000313" key="9">
    <source>
        <dbReference type="Proteomes" id="UP000299211"/>
    </source>
</evidence>
<keyword evidence="3" id="KW-0813">Transport</keyword>
<dbReference type="InterPro" id="IPR050763">
    <property type="entry name" value="ABC_transporter_ATP-binding"/>
</dbReference>
<dbReference type="GO" id="GO:0016887">
    <property type="term" value="F:ATP hydrolysis activity"/>
    <property type="evidence" value="ECO:0007669"/>
    <property type="project" value="InterPro"/>
</dbReference>
<dbReference type="InterPro" id="IPR027417">
    <property type="entry name" value="P-loop_NTPase"/>
</dbReference>
<reference evidence="8 9" key="1">
    <citation type="submission" date="2019-04" db="EMBL/GenBank/DDBJ databases">
        <title>Draft genome sequences of Streptomyces avermitilis ATCC 31267.</title>
        <authorList>
            <person name="Komaki H."/>
            <person name="Tamura T."/>
            <person name="Hosoyama A."/>
        </authorList>
    </citation>
    <scope>NUCLEOTIDE SEQUENCE [LARGE SCALE GENOMIC DNA]</scope>
    <source>
        <strain evidence="8 9">ATCC 31267</strain>
    </source>
</reference>
<dbReference type="AlphaFoldDB" id="A0A4D4N8M7"/>
<proteinExistence type="inferred from homology"/>
<dbReference type="Gene3D" id="3.40.50.300">
    <property type="entry name" value="P-loop containing nucleotide triphosphate hydrolases"/>
    <property type="match status" value="1"/>
</dbReference>
<protein>
    <recommendedName>
        <fullName evidence="7">ABC transporter domain-containing protein</fullName>
    </recommendedName>
</protein>
<comment type="caution">
    <text evidence="8">The sequence shown here is derived from an EMBL/GenBank/DDBJ whole genome shotgun (WGS) entry which is preliminary data.</text>
</comment>
<gene>
    <name evidence="8" type="ORF">SAV31267_096910</name>
</gene>
<evidence type="ECO:0000256" key="3">
    <source>
        <dbReference type="ARBA" id="ARBA00022448"/>
    </source>
</evidence>
<keyword evidence="6" id="KW-0046">Antibiotic resistance</keyword>
<dbReference type="EMBL" id="BJHY01000002">
    <property type="protein sequence ID" value="GDY80206.1"/>
    <property type="molecule type" value="Genomic_DNA"/>
</dbReference>
<comment type="similarity">
    <text evidence="2">Belongs to the ABC transporter superfamily.</text>
</comment>
<evidence type="ECO:0000256" key="5">
    <source>
        <dbReference type="ARBA" id="ARBA00022840"/>
    </source>
</evidence>
<comment type="subcellular location">
    <subcellularLocation>
        <location evidence="1">Cell membrane</location>
        <topology evidence="1">Peripheral membrane protein</topology>
    </subcellularLocation>
</comment>
<sequence>MTPADPTSPPGTIVTRGLRRTYGDVEAVQGLDLTVAQGELFAFLGPNGAGKSTTIGMLCTTLRPTTGHAQVAGADITRSPHDVRRQIGVVFQESTTDDDLTAQENLRLYADLYGIYLYSARLLSVLGCPCLPLVCRHTPNDIDSHFARSDVPVSCSYALNLSESQAAGDGPAGRVGGIVMDLDAVDAQGRVVQVMCPG</sequence>
<keyword evidence="5" id="KW-0067">ATP-binding</keyword>
<dbReference type="InterPro" id="IPR003439">
    <property type="entry name" value="ABC_transporter-like_ATP-bd"/>
</dbReference>
<evidence type="ECO:0000313" key="8">
    <source>
        <dbReference type="EMBL" id="GDY80206.1"/>
    </source>
</evidence>
<accession>A0A4D4N8M7</accession>
<dbReference type="Proteomes" id="UP000299211">
    <property type="component" value="Unassembled WGS sequence"/>
</dbReference>
<organism evidence="8 9">
    <name type="scientific">Streptomyces avermitilis</name>
    <dbReference type="NCBI Taxonomy" id="33903"/>
    <lineage>
        <taxon>Bacteria</taxon>
        <taxon>Bacillati</taxon>
        <taxon>Actinomycetota</taxon>
        <taxon>Actinomycetes</taxon>
        <taxon>Kitasatosporales</taxon>
        <taxon>Streptomycetaceae</taxon>
        <taxon>Streptomyces</taxon>
    </lineage>
</organism>
<feature type="domain" description="ABC transporter" evidence="7">
    <location>
        <begin position="29"/>
        <end position="117"/>
    </location>
</feature>
<dbReference type="Pfam" id="PF00005">
    <property type="entry name" value="ABC_tran"/>
    <property type="match status" value="1"/>
</dbReference>
<keyword evidence="4" id="KW-0547">Nucleotide-binding</keyword>
<dbReference type="RefSeq" id="WP_010981693.1">
    <property type="nucleotide sequence ID" value="NZ_BAABTN010000194.1"/>
</dbReference>
<dbReference type="GeneID" id="99614653"/>
<dbReference type="PANTHER" id="PTHR42711">
    <property type="entry name" value="ABC TRANSPORTER ATP-BINDING PROTEIN"/>
    <property type="match status" value="1"/>
</dbReference>
<dbReference type="PANTHER" id="PTHR42711:SF5">
    <property type="entry name" value="ABC TRANSPORTER ATP-BINDING PROTEIN NATA"/>
    <property type="match status" value="1"/>
</dbReference>
<evidence type="ECO:0000259" key="7">
    <source>
        <dbReference type="Pfam" id="PF00005"/>
    </source>
</evidence>
<dbReference type="GO" id="GO:0046677">
    <property type="term" value="P:response to antibiotic"/>
    <property type="evidence" value="ECO:0007669"/>
    <property type="project" value="UniProtKB-KW"/>
</dbReference>
<evidence type="ECO:0000256" key="4">
    <source>
        <dbReference type="ARBA" id="ARBA00022741"/>
    </source>
</evidence>
<evidence type="ECO:0000256" key="2">
    <source>
        <dbReference type="ARBA" id="ARBA00005417"/>
    </source>
</evidence>